<feature type="transmembrane region" description="Helical" evidence="1">
    <location>
        <begin position="24"/>
        <end position="43"/>
    </location>
</feature>
<evidence type="ECO:0000313" key="19">
    <source>
        <dbReference type="EMBL" id="HAB5476887.1"/>
    </source>
</evidence>
<reference evidence="3" key="1">
    <citation type="journal article" date="2018" name="Genome Biol.">
        <title>SKESA: strategic k-mer extension for scrupulous assemblies.</title>
        <authorList>
            <person name="Souvorov A."/>
            <person name="Agarwala R."/>
            <person name="Lipman D.J."/>
        </authorList>
    </citation>
    <scope>NUCLEOTIDE SEQUENCE</scope>
    <source>
        <strain evidence="3">Salmonella enterica</strain>
    </source>
</reference>
<evidence type="ECO:0000313" key="23">
    <source>
        <dbReference type="EMBL" id="HAE1593143.1"/>
    </source>
</evidence>
<proteinExistence type="predicted"/>
<evidence type="ECO:0000313" key="18">
    <source>
        <dbReference type="EMBL" id="HAB5328527.1"/>
    </source>
</evidence>
<evidence type="ECO:0000313" key="12">
    <source>
        <dbReference type="EMBL" id="HAB4099008.1"/>
    </source>
</evidence>
<comment type="caution">
    <text evidence="2">The sequence shown here is derived from an EMBL/GenBank/DDBJ whole genome shotgun (WGS) entry which is preliminary data.</text>
</comment>
<evidence type="ECO:0000313" key="8">
    <source>
        <dbReference type="EMBL" id="HAB2323500.1"/>
    </source>
</evidence>
<evidence type="ECO:0000313" key="9">
    <source>
        <dbReference type="EMBL" id="HAB3840522.1"/>
    </source>
</evidence>
<dbReference type="EMBL" id="DAAGVL010000002">
    <property type="protein sequence ID" value="HAB4718295.1"/>
    <property type="molecule type" value="Genomic_DNA"/>
</dbReference>
<evidence type="ECO:0000313" key="6">
    <source>
        <dbReference type="EMBL" id="HAB1989730.1"/>
    </source>
</evidence>
<keyword evidence="1" id="KW-0472">Membrane</keyword>
<dbReference type="EMBL" id="DAAFWI010000001">
    <property type="protein sequence ID" value="HAB1774130.1"/>
    <property type="molecule type" value="Genomic_DNA"/>
</dbReference>
<dbReference type="EMBL" id="DAAQZS010000001">
    <property type="protein sequence ID" value="HAE1472528.1"/>
    <property type="molecule type" value="Genomic_DNA"/>
</dbReference>
<accession>A0A5Y3VE37</accession>
<gene>
    <name evidence="2" type="ORF">FNI27_13205</name>
    <name evidence="21" type="ORF">G2916_00990</name>
    <name evidence="23" type="ORF">G2997_00125</name>
    <name evidence="22" type="ORF">G3A00_00475</name>
    <name evidence="17" type="ORF">GB016_00645</name>
    <name evidence="5" type="ORF">GB034_00475</name>
    <name evidence="6" type="ORF">GB088_00475</name>
    <name evidence="19" type="ORF">GB236_02605</name>
    <name evidence="20" type="ORF">GB246_00475</name>
    <name evidence="8" type="ORF">GB337_00280</name>
    <name evidence="7" type="ORF">GB348_00645</name>
    <name evidence="18" type="ORF">GBS30_02230</name>
    <name evidence="10" type="ORF">GBV97_00645</name>
    <name evidence="9" type="ORF">GBW00_00475</name>
    <name evidence="11" type="ORF">GBX19_00645</name>
    <name evidence="3" type="ORF">GBY11_00645</name>
    <name evidence="12" type="ORF">GBY15_04515</name>
    <name evidence="13" type="ORF">GBY49_00475</name>
    <name evidence="4" type="ORF">GBZ10_00645</name>
    <name evidence="14" type="ORF">GBZ12_00645</name>
    <name evidence="15" type="ORF">GBZ37_02145</name>
    <name evidence="16" type="ORF">GBZ41_01255</name>
</gene>
<dbReference type="EMBL" id="DAAHFA010000001">
    <property type="protein sequence ID" value="HAB5839380.1"/>
    <property type="molecule type" value="Genomic_DNA"/>
</dbReference>
<reference evidence="2" key="2">
    <citation type="submission" date="2019-07" db="EMBL/GenBank/DDBJ databases">
        <authorList>
            <person name="Ashton P.M."/>
            <person name="Dallman T."/>
            <person name="Nair S."/>
            <person name="De Pinna E."/>
            <person name="Peters T."/>
            <person name="Grant K."/>
        </authorList>
    </citation>
    <scope>NUCLEOTIDE SEQUENCE</scope>
    <source>
        <strain evidence="2">481463</strain>
    </source>
</reference>
<reference evidence="3" key="3">
    <citation type="submission" date="2019-10" db="EMBL/GenBank/DDBJ databases">
        <authorList>
            <consortium name="NCBI Pathogen Detection Project"/>
        </authorList>
    </citation>
    <scope>NUCLEOTIDE SEQUENCE</scope>
    <source>
        <strain evidence="3">Salmonella enterica</strain>
    </source>
</reference>
<sequence length="74" mass="7967">MTENLKARHCSHCFQYYFSQPGAGFFLAGFWASLLASLIPGCARNPHVLCVRSGCCAQAVNNLPAPLTPDLLAV</sequence>
<evidence type="ECO:0000313" key="16">
    <source>
        <dbReference type="EMBL" id="HAB4722450.1"/>
    </source>
</evidence>
<evidence type="ECO:0000256" key="1">
    <source>
        <dbReference type="SAM" id="Phobius"/>
    </source>
</evidence>
<evidence type="ECO:0000313" key="11">
    <source>
        <dbReference type="EMBL" id="HAB3976163.1"/>
    </source>
</evidence>
<evidence type="ECO:0000313" key="4">
    <source>
        <dbReference type="EMBL" id="HAB1845046.1"/>
    </source>
</evidence>
<dbReference type="EMBL" id="DAAQZP010000001">
    <property type="protein sequence ID" value="HAE1593143.1"/>
    <property type="molecule type" value="Genomic_DNA"/>
</dbReference>
<dbReference type="EMBL" id="DAAGVB010000001">
    <property type="protein sequence ID" value="HAB4672427.1"/>
    <property type="molecule type" value="Genomic_DNA"/>
</dbReference>
<name>A0A5Y3VE37_SALDZ</name>
<dbReference type="EMBL" id="DAAFXY010000001">
    <property type="protein sequence ID" value="HAB1976585.1"/>
    <property type="molecule type" value="Genomic_DNA"/>
</dbReference>
<dbReference type="EMBL" id="DAAGBA010000001">
    <property type="protein sequence ID" value="HAB2323500.1"/>
    <property type="molecule type" value="Genomic_DNA"/>
</dbReference>
<dbReference type="EMBL" id="DAAGVM010000003">
    <property type="protein sequence ID" value="HAB4722450.1"/>
    <property type="molecule type" value="Genomic_DNA"/>
</dbReference>
<dbReference type="AlphaFoldDB" id="A0A5Y3VE37"/>
<dbReference type="EMBL" id="DAAGXW010000001">
    <property type="protein sequence ID" value="HAB5015133.1"/>
    <property type="molecule type" value="Genomic_DNA"/>
</dbReference>
<evidence type="ECO:0000313" key="20">
    <source>
        <dbReference type="EMBL" id="HAB5839380.1"/>
    </source>
</evidence>
<organism evidence="2">
    <name type="scientific">Salmonella diarizonae</name>
    <dbReference type="NCBI Taxonomy" id="59204"/>
    <lineage>
        <taxon>Bacteria</taxon>
        <taxon>Pseudomonadati</taxon>
        <taxon>Pseudomonadota</taxon>
        <taxon>Gammaproteobacteria</taxon>
        <taxon>Enterobacterales</taxon>
        <taxon>Enterobacteriaceae</taxon>
        <taxon>Salmonella</taxon>
    </lineage>
</organism>
<dbReference type="EMBL" id="DAAGOS010000001">
    <property type="protein sequence ID" value="HAB3921978.1"/>
    <property type="molecule type" value="Genomic_DNA"/>
</dbReference>
<evidence type="ECO:0000313" key="15">
    <source>
        <dbReference type="EMBL" id="HAB4718295.1"/>
    </source>
</evidence>
<evidence type="ECO:0000313" key="3">
    <source>
        <dbReference type="EMBL" id="HAB1774130.1"/>
    </source>
</evidence>
<evidence type="ECO:0000313" key="22">
    <source>
        <dbReference type="EMBL" id="HAE1472528.1"/>
    </source>
</evidence>
<keyword evidence="1" id="KW-0812">Transmembrane</keyword>
<dbReference type="EMBL" id="DAAFYE010000001">
    <property type="protein sequence ID" value="HAB1989730.1"/>
    <property type="molecule type" value="Genomic_DNA"/>
</dbReference>
<evidence type="ECO:0000313" key="2">
    <source>
        <dbReference type="EMBL" id="ECJ2913911.1"/>
    </source>
</evidence>
<dbReference type="EMBL" id="DAAHAQ010000008">
    <property type="protein sequence ID" value="HAB5328527.1"/>
    <property type="molecule type" value="Genomic_DNA"/>
</dbReference>
<keyword evidence="1" id="KW-1133">Transmembrane helix</keyword>
<evidence type="ECO:0000313" key="17">
    <source>
        <dbReference type="EMBL" id="HAB5015133.1"/>
    </source>
</evidence>
<protein>
    <submittedName>
        <fullName evidence="2">Uncharacterized protein</fullName>
    </submittedName>
</protein>
<dbReference type="EMBL" id="DAAQXJ010000002">
    <property type="protein sequence ID" value="HAE1263177.1"/>
    <property type="molecule type" value="Genomic_DNA"/>
</dbReference>
<dbReference type="EMBL" id="DAAGNY010000001">
    <property type="protein sequence ID" value="HAB3840522.1"/>
    <property type="molecule type" value="Genomic_DNA"/>
</dbReference>
<dbReference type="EMBL" id="DAAGQE010000004">
    <property type="protein sequence ID" value="HAB4099008.1"/>
    <property type="molecule type" value="Genomic_DNA"/>
</dbReference>
<dbReference type="EMBL" id="DAAGTE010000001">
    <property type="protein sequence ID" value="HAB4454908.1"/>
    <property type="molecule type" value="Genomic_DNA"/>
</dbReference>
<dbReference type="EMBL" id="DAAGPC010000001">
    <property type="protein sequence ID" value="HAB3976163.1"/>
    <property type="molecule type" value="Genomic_DNA"/>
</dbReference>
<evidence type="ECO:0000313" key="21">
    <source>
        <dbReference type="EMBL" id="HAE1263177.1"/>
    </source>
</evidence>
<dbReference type="EMBL" id="DAAHCF010000007">
    <property type="protein sequence ID" value="HAB5476887.1"/>
    <property type="molecule type" value="Genomic_DNA"/>
</dbReference>
<evidence type="ECO:0000313" key="10">
    <source>
        <dbReference type="EMBL" id="HAB3921978.1"/>
    </source>
</evidence>
<evidence type="ECO:0000313" key="13">
    <source>
        <dbReference type="EMBL" id="HAB4454908.1"/>
    </source>
</evidence>
<dbReference type="EMBL" id="AAIXUH010000008">
    <property type="protein sequence ID" value="ECJ2913911.1"/>
    <property type="molecule type" value="Genomic_DNA"/>
</dbReference>
<evidence type="ECO:0000313" key="5">
    <source>
        <dbReference type="EMBL" id="HAB1976585.1"/>
    </source>
</evidence>
<dbReference type="EMBL" id="DAAFZM010000001">
    <property type="protein sequence ID" value="HAB2183240.1"/>
    <property type="molecule type" value="Genomic_DNA"/>
</dbReference>
<dbReference type="EMBL" id="DAAFWY010000001">
    <property type="protein sequence ID" value="HAB1845046.1"/>
    <property type="molecule type" value="Genomic_DNA"/>
</dbReference>
<evidence type="ECO:0000313" key="7">
    <source>
        <dbReference type="EMBL" id="HAB2183240.1"/>
    </source>
</evidence>
<evidence type="ECO:0000313" key="14">
    <source>
        <dbReference type="EMBL" id="HAB4672427.1"/>
    </source>
</evidence>